<accession>A0A1R4ETN7</accession>
<reference evidence="2 3" key="1">
    <citation type="submission" date="2017-02" db="EMBL/GenBank/DDBJ databases">
        <authorList>
            <person name="Peterson S.W."/>
        </authorList>
    </citation>
    <scope>NUCLEOTIDE SEQUENCE [LARGE SCALE GENOMIC DNA]</scope>
    <source>
        <strain evidence="2 3">LMG 22410</strain>
    </source>
</reference>
<proteinExistence type="predicted"/>
<protein>
    <submittedName>
        <fullName evidence="2">Uncharacterized protein</fullName>
    </submittedName>
</protein>
<gene>
    <name evidence="2" type="ORF">CZ674_00875</name>
</gene>
<evidence type="ECO:0000313" key="2">
    <source>
        <dbReference type="EMBL" id="SJM47010.1"/>
    </source>
</evidence>
<dbReference type="Proteomes" id="UP000195787">
    <property type="component" value="Unassembled WGS sequence"/>
</dbReference>
<dbReference type="AlphaFoldDB" id="A0A1R4ETN7"/>
<sequence length="48" mass="4839">MALNQGPTLQLIGSILSTAIATAAVFALAVGVAMLAAHFVRVRTGADE</sequence>
<dbReference type="GeneID" id="303174296"/>
<keyword evidence="1" id="KW-0472">Membrane</keyword>
<keyword evidence="3" id="KW-1185">Reference proteome</keyword>
<evidence type="ECO:0000313" key="3">
    <source>
        <dbReference type="Proteomes" id="UP000195787"/>
    </source>
</evidence>
<feature type="transmembrane region" description="Helical" evidence="1">
    <location>
        <begin position="12"/>
        <end position="40"/>
    </location>
</feature>
<name>A0A1R4ETN7_9MICO</name>
<organism evidence="2 3">
    <name type="scientific">Agrococcus casei LMG 22410</name>
    <dbReference type="NCBI Taxonomy" id="1255656"/>
    <lineage>
        <taxon>Bacteria</taxon>
        <taxon>Bacillati</taxon>
        <taxon>Actinomycetota</taxon>
        <taxon>Actinomycetes</taxon>
        <taxon>Micrococcales</taxon>
        <taxon>Microbacteriaceae</taxon>
        <taxon>Agrococcus</taxon>
    </lineage>
</organism>
<dbReference type="EMBL" id="FUHU01000003">
    <property type="protein sequence ID" value="SJM47010.1"/>
    <property type="molecule type" value="Genomic_DNA"/>
</dbReference>
<dbReference type="RefSeq" id="WP_159456852.1">
    <property type="nucleotide sequence ID" value="NZ_FUHU01000003.1"/>
</dbReference>
<evidence type="ECO:0000256" key="1">
    <source>
        <dbReference type="SAM" id="Phobius"/>
    </source>
</evidence>
<keyword evidence="1" id="KW-0812">Transmembrane</keyword>
<keyword evidence="1" id="KW-1133">Transmembrane helix</keyword>